<reference evidence="1 2" key="1">
    <citation type="journal article" date="2022" name="Evol. Bioinform. Online">
        <title>Draft Genome Sequence of Oceanobacillus jordanicus Strain GSFE11, a Halotolerant Plant Growth-Promoting Bacterial Endophyte Isolated From the Jordan Valley.</title>
        <authorList>
            <person name="Alhindi T."/>
            <person name="Albdaiwi R."/>
        </authorList>
    </citation>
    <scope>NUCLEOTIDE SEQUENCE [LARGE SCALE GENOMIC DNA]</scope>
    <source>
        <strain evidence="1 2">GSFE11</strain>
    </source>
</reference>
<protein>
    <submittedName>
        <fullName evidence="1">Aspartyl-phosphate phosphatase Spo0E family protein</fullName>
    </submittedName>
</protein>
<sequence length="49" mass="5582">MSNSTLLQKIEQCREEMLTLSRSHALTSEAVVTSSVKLDQLINEYQNNK</sequence>
<accession>A0AAW5B9B9</accession>
<dbReference type="AlphaFoldDB" id="A0AAW5B9B9"/>
<dbReference type="Proteomes" id="UP001199631">
    <property type="component" value="Unassembled WGS sequence"/>
</dbReference>
<dbReference type="InterPro" id="IPR037208">
    <property type="entry name" value="Spo0E-like_sf"/>
</dbReference>
<evidence type="ECO:0000313" key="1">
    <source>
        <dbReference type="EMBL" id="MCG3421224.1"/>
    </source>
</evidence>
<dbReference type="SUPFAM" id="SSF140500">
    <property type="entry name" value="BAS1536-like"/>
    <property type="match status" value="1"/>
</dbReference>
<dbReference type="InterPro" id="IPR018540">
    <property type="entry name" value="Spo0E-like"/>
</dbReference>
<dbReference type="GO" id="GO:0043937">
    <property type="term" value="P:regulation of sporulation"/>
    <property type="evidence" value="ECO:0007669"/>
    <property type="project" value="InterPro"/>
</dbReference>
<comment type="caution">
    <text evidence="1">The sequence shown here is derived from an EMBL/GenBank/DDBJ whole genome shotgun (WGS) entry which is preliminary data.</text>
</comment>
<evidence type="ECO:0000313" key="2">
    <source>
        <dbReference type="Proteomes" id="UP001199631"/>
    </source>
</evidence>
<organism evidence="1 2">
    <name type="scientific">Oceanobacillus jordanicus</name>
    <dbReference type="NCBI Taxonomy" id="2867266"/>
    <lineage>
        <taxon>Bacteria</taxon>
        <taxon>Bacillati</taxon>
        <taxon>Bacillota</taxon>
        <taxon>Bacilli</taxon>
        <taxon>Bacillales</taxon>
        <taxon>Bacillaceae</taxon>
        <taxon>Oceanobacillus</taxon>
    </lineage>
</organism>
<gene>
    <name evidence="1" type="ORF">K3T81_18925</name>
</gene>
<dbReference type="Pfam" id="PF09388">
    <property type="entry name" value="SpoOE-like"/>
    <property type="match status" value="1"/>
</dbReference>
<dbReference type="InterPro" id="IPR036638">
    <property type="entry name" value="HLH_DNA-bd_sf"/>
</dbReference>
<dbReference type="GO" id="GO:0046983">
    <property type="term" value="F:protein dimerization activity"/>
    <property type="evidence" value="ECO:0007669"/>
    <property type="project" value="InterPro"/>
</dbReference>
<proteinExistence type="predicted"/>
<dbReference type="EMBL" id="JAIFZM010000026">
    <property type="protein sequence ID" value="MCG3421224.1"/>
    <property type="molecule type" value="Genomic_DNA"/>
</dbReference>
<dbReference type="RefSeq" id="WP_106895463.1">
    <property type="nucleotide sequence ID" value="NZ_JAIFZM010000026.1"/>
</dbReference>
<dbReference type="Gene3D" id="4.10.280.10">
    <property type="entry name" value="Helix-loop-helix DNA-binding domain"/>
    <property type="match status" value="1"/>
</dbReference>
<name>A0AAW5B9B9_9BACI</name>
<keyword evidence="2" id="KW-1185">Reference proteome</keyword>